<accession>A0ABY9JU97</accession>
<dbReference type="SUPFAM" id="SSF54285">
    <property type="entry name" value="MoaD/ThiS"/>
    <property type="match status" value="1"/>
</dbReference>
<dbReference type="Proteomes" id="UP001197974">
    <property type="component" value="Chromosome"/>
</dbReference>
<evidence type="ECO:0000313" key="4">
    <source>
        <dbReference type="EMBL" id="WLR42374.1"/>
    </source>
</evidence>
<name>A0ABY9JU97_9BACI</name>
<dbReference type="InterPro" id="IPR016155">
    <property type="entry name" value="Mopterin_synth/thiamin_S_b"/>
</dbReference>
<reference evidence="4 5" key="1">
    <citation type="submission" date="2023-06" db="EMBL/GenBank/DDBJ databases">
        <title>Five Gram-positive bacteria isolated from mangrove sediments in Shenzhen, Guangdong, China.</title>
        <authorList>
            <person name="Yu S."/>
            <person name="Zheng W."/>
            <person name="Huang Y."/>
        </authorList>
    </citation>
    <scope>NUCLEOTIDE SEQUENCE [LARGE SCALE GENOMIC DNA]</scope>
    <source>
        <strain evidence="4 5">SaN35-3</strain>
    </source>
</reference>
<dbReference type="Gene3D" id="3.10.20.30">
    <property type="match status" value="1"/>
</dbReference>
<dbReference type="CDD" id="cd00754">
    <property type="entry name" value="Ubl_MoaD"/>
    <property type="match status" value="1"/>
</dbReference>
<organism evidence="4 5">
    <name type="scientific">Bacillus carboniphilus</name>
    <dbReference type="NCBI Taxonomy" id="86663"/>
    <lineage>
        <taxon>Bacteria</taxon>
        <taxon>Bacillati</taxon>
        <taxon>Bacillota</taxon>
        <taxon>Bacilli</taxon>
        <taxon>Bacillales</taxon>
        <taxon>Bacillaceae</taxon>
        <taxon>Bacillus</taxon>
    </lineage>
</organism>
<dbReference type="NCBIfam" id="TIGR01682">
    <property type="entry name" value="moaD"/>
    <property type="match status" value="1"/>
</dbReference>
<evidence type="ECO:0000256" key="1">
    <source>
        <dbReference type="ARBA" id="ARBA00022741"/>
    </source>
</evidence>
<dbReference type="RefSeq" id="WP_226542448.1">
    <property type="nucleotide sequence ID" value="NZ_CP129013.1"/>
</dbReference>
<dbReference type="InterPro" id="IPR003749">
    <property type="entry name" value="ThiS/MoaD-like"/>
</dbReference>
<dbReference type="Pfam" id="PF02597">
    <property type="entry name" value="ThiS"/>
    <property type="match status" value="1"/>
</dbReference>
<dbReference type="PANTHER" id="PTHR33359">
    <property type="entry name" value="MOLYBDOPTERIN SYNTHASE SULFUR CARRIER SUBUNIT"/>
    <property type="match status" value="1"/>
</dbReference>
<evidence type="ECO:0000256" key="2">
    <source>
        <dbReference type="ARBA" id="ARBA00024200"/>
    </source>
</evidence>
<sequence>MIKVLLFAHLQEQIGSSHITIKESFSNVKEIKEYLINKYNLPHLNGVMVAKNEEYAFDDTKVNSGDVIAFIPPVSGG</sequence>
<proteinExistence type="inferred from homology"/>
<dbReference type="InterPro" id="IPR012675">
    <property type="entry name" value="Beta-grasp_dom_sf"/>
</dbReference>
<dbReference type="EMBL" id="CP129013">
    <property type="protein sequence ID" value="WLR42374.1"/>
    <property type="molecule type" value="Genomic_DNA"/>
</dbReference>
<keyword evidence="5" id="KW-1185">Reference proteome</keyword>
<comment type="similarity">
    <text evidence="2">Belongs to the MoaD family.</text>
</comment>
<dbReference type="InterPro" id="IPR044672">
    <property type="entry name" value="MOCS2A"/>
</dbReference>
<evidence type="ECO:0000256" key="3">
    <source>
        <dbReference type="ARBA" id="ARBA00024247"/>
    </source>
</evidence>
<keyword evidence="1" id="KW-0547">Nucleotide-binding</keyword>
<protein>
    <recommendedName>
        <fullName evidence="3">Molybdopterin synthase sulfur carrier subunit</fullName>
    </recommendedName>
</protein>
<dbReference type="PANTHER" id="PTHR33359:SF1">
    <property type="entry name" value="MOLYBDOPTERIN SYNTHASE SULFUR CARRIER SUBUNIT"/>
    <property type="match status" value="1"/>
</dbReference>
<gene>
    <name evidence="4" type="primary">moaD</name>
    <name evidence="4" type="ORF">LC087_16970</name>
</gene>
<evidence type="ECO:0000313" key="5">
    <source>
        <dbReference type="Proteomes" id="UP001197974"/>
    </source>
</evidence>